<feature type="domain" description="Ig-like" evidence="2">
    <location>
        <begin position="960"/>
        <end position="1031"/>
    </location>
</feature>
<dbReference type="InterPro" id="IPR052918">
    <property type="entry name" value="Motility_Chemotaxis_Reg"/>
</dbReference>
<dbReference type="SUPFAM" id="SSF101898">
    <property type="entry name" value="NHL repeat"/>
    <property type="match status" value="1"/>
</dbReference>
<dbReference type="EMBL" id="JBCGDP010000006">
    <property type="protein sequence ID" value="MEM0576511.1"/>
    <property type="molecule type" value="Genomic_DNA"/>
</dbReference>
<dbReference type="NCBIfam" id="TIGR04131">
    <property type="entry name" value="Bac_Flav_CTERM"/>
    <property type="match status" value="1"/>
</dbReference>
<dbReference type="Pfam" id="PF19081">
    <property type="entry name" value="Ig_7"/>
    <property type="match status" value="3"/>
</dbReference>
<dbReference type="InterPro" id="IPR013783">
    <property type="entry name" value="Ig-like_fold"/>
</dbReference>
<proteinExistence type="predicted"/>
<evidence type="ECO:0000259" key="3">
    <source>
        <dbReference type="Pfam" id="PF25778"/>
    </source>
</evidence>
<dbReference type="InterPro" id="IPR044023">
    <property type="entry name" value="Ig_7"/>
</dbReference>
<organism evidence="4 5">
    <name type="scientific">Flavobacterium polysaccharolyticum</name>
    <dbReference type="NCBI Taxonomy" id="3133148"/>
    <lineage>
        <taxon>Bacteria</taxon>
        <taxon>Pseudomonadati</taxon>
        <taxon>Bacteroidota</taxon>
        <taxon>Flavobacteriia</taxon>
        <taxon>Flavobacteriales</taxon>
        <taxon>Flavobacteriaceae</taxon>
        <taxon>Flavobacterium</taxon>
    </lineage>
</organism>
<dbReference type="InterPro" id="IPR010620">
    <property type="entry name" value="SBBP_repeat"/>
</dbReference>
<reference evidence="4 5" key="1">
    <citation type="submission" date="2024-03" db="EMBL/GenBank/DDBJ databases">
        <title>Two novel species of the genus Flavobacterium exhibiting potentially degradation of complex polysaccharides.</title>
        <authorList>
            <person name="Lian X."/>
        </authorList>
    </citation>
    <scope>NUCLEOTIDE SEQUENCE [LARGE SCALE GENOMIC DNA]</scope>
    <source>
        <strain evidence="4 5">N6</strain>
    </source>
</reference>
<feature type="domain" description="DUF7948" evidence="3">
    <location>
        <begin position="27"/>
        <end position="263"/>
    </location>
</feature>
<gene>
    <name evidence="4" type="ORF">WFZ86_08370</name>
</gene>
<dbReference type="Proteomes" id="UP001468798">
    <property type="component" value="Unassembled WGS sequence"/>
</dbReference>
<name>A0ABU9NMF6_9FLAO</name>
<feature type="domain" description="Ig-like" evidence="2">
    <location>
        <begin position="885"/>
        <end position="955"/>
    </location>
</feature>
<evidence type="ECO:0000256" key="1">
    <source>
        <dbReference type="SAM" id="SignalP"/>
    </source>
</evidence>
<dbReference type="Pfam" id="PF13585">
    <property type="entry name" value="CHU_C"/>
    <property type="match status" value="1"/>
</dbReference>
<dbReference type="RefSeq" id="WP_342691514.1">
    <property type="nucleotide sequence ID" value="NZ_JBCGDP010000006.1"/>
</dbReference>
<dbReference type="Pfam" id="PF25778">
    <property type="entry name" value="DUF7948"/>
    <property type="match status" value="1"/>
</dbReference>
<dbReference type="InterPro" id="IPR057708">
    <property type="entry name" value="DUF7948"/>
</dbReference>
<keyword evidence="1" id="KW-0732">Signal</keyword>
<evidence type="ECO:0000313" key="5">
    <source>
        <dbReference type="Proteomes" id="UP001468798"/>
    </source>
</evidence>
<evidence type="ECO:0000313" key="4">
    <source>
        <dbReference type="EMBL" id="MEM0576511.1"/>
    </source>
</evidence>
<feature type="domain" description="Ig-like" evidence="2">
    <location>
        <begin position="1113"/>
        <end position="1183"/>
    </location>
</feature>
<sequence length="1357" mass="150144">MKYKIFLLLILIITSSFAQNKNKTIGFKENKGQIIDQNGKPNDAVKYLLNSAGLNVQIKTNGFSYDIYETKKHPLTEKQKSKIHPSLQPEKNKEVIPDYSLEHIYHRIDIDFLNSNPNVELIKEEKSKDYDNFYNVSNKPNGVLKVHRYQQITYKNIYPNIDVVFTVPKDTLKTVEYNFVIHPKGNISDIQLKFRGAETALVDNKIRMSVRFGEMEETLPASWTEDGEVKKEIAVGYKKIKKNVYGFESAENVSGKTVVIDPVPIRLWGTYYGGEGEENNFNGIVKTNNQFVYIGGHTSSATNIATSASHQSSLIEYIDAFISKFNKNGERIWGTYYGGNHRDIFRAIDFDSNNNLYALGDTGSTTNIATPGSHQTTYNEWYDVMLIKFDQNGQRIWGTYYGGEFVEDATSIKIDNNQDILIAGLTHSINNIATANSFKPTVPPTTSSQNQGSDGFLAKFSPNGQRIWATYYGGNDGHDSIISIDVDSNNNIFCSGTTDSFNGIATVGSYNEKFHYDTMHWNDSFVVKFNSNGERVFGTYYGGYDYDINSNIKIDNENNFIITGHTRSIDGIGNINSYQQKNGGEYDIYLAKFTNNGNLIWSTFYGGLGYDGDWGNNSLNIDENNSIYLFSSGTSSNNIATIGSYQENIKGHSNLYIIKFKASGERIWGTYYGGESADYSGDIAYEKNGVFYISGWTYSNTNIASADAFQKNKNGDIDTFLIKFKDCVSNITVTSNNSICTGTTLELKASGGTNYSWTGPNGFTSSLQNPTIPNVTAINSGKYFCAITGTGGCDDTKSIDVFVGDADAPIPDLTTLPTIYGDCNTSITTIPTATDACTGVVTGTTTSPLFYTLPGTYTIVWNYQDGNGNSVTQDQKVIINAQPLPVSTSPQTFCIQQNTTLNSIAITGQNVKWYDALTNGNLLASNTSLQNGVTYYASQTLNGCESERTAVLINIQNTPTPITNTNQTFCSNQNPTIAAIQITGTDIKWYDASSNGSSIAATTNLIDGTTYYATQTINNCESKRLGITVSITNTPPSPTANAFQSFCKNEKASLNSIQISGQNIKWYDSAISTVTLPNDKLLVNNTTYYASQIIGCESSRIPILIRIQDTPLPLAKSNQQFCIDENPLLSNLTISGTTIKWYDAQVGGNLLSNNTTLQNGKTYFAAQTINGCESERLAVTSIIQDSTPPTAEAIQSFCVQKNAKISDISILGQNINWFDSLTSLISLPESTLLTNGITYYASQTVNNCESTRIPILITILDAINSECINLVDALPYPKFFTPNNDGFNDTWTIDFNYLEPNSSIRIFDRYGKLVKELRNNDSWDGTYLGHVLPATDYWFMATRKNGSEFKNHFSLKR</sequence>
<protein>
    <submittedName>
        <fullName evidence="4">T9SS type B sorting domain-containing protein</fullName>
    </submittedName>
</protein>
<dbReference type="Gene3D" id="2.60.40.10">
    <property type="entry name" value="Immunoglobulins"/>
    <property type="match status" value="1"/>
</dbReference>
<keyword evidence="5" id="KW-1185">Reference proteome</keyword>
<dbReference type="Pfam" id="PF06739">
    <property type="entry name" value="SBBP"/>
    <property type="match status" value="1"/>
</dbReference>
<dbReference type="PANTHER" id="PTHR35580">
    <property type="entry name" value="CELL SURFACE GLYCOPROTEIN (S-LAYER PROTEIN)-LIKE PROTEIN"/>
    <property type="match status" value="1"/>
</dbReference>
<feature type="signal peptide" evidence="1">
    <location>
        <begin position="1"/>
        <end position="18"/>
    </location>
</feature>
<accession>A0ABU9NMF6</accession>
<dbReference type="InterPro" id="IPR026341">
    <property type="entry name" value="T9SS_type_B"/>
</dbReference>
<comment type="caution">
    <text evidence="4">The sequence shown here is derived from an EMBL/GenBank/DDBJ whole genome shotgun (WGS) entry which is preliminary data.</text>
</comment>
<evidence type="ECO:0000259" key="2">
    <source>
        <dbReference type="Pfam" id="PF19081"/>
    </source>
</evidence>
<feature type="chain" id="PRO_5045492055" evidence="1">
    <location>
        <begin position="19"/>
        <end position="1357"/>
    </location>
</feature>
<dbReference type="PANTHER" id="PTHR35580:SF1">
    <property type="entry name" value="PHYTASE-LIKE DOMAIN-CONTAINING PROTEIN"/>
    <property type="match status" value="1"/>
</dbReference>